<reference evidence="8" key="1">
    <citation type="journal article" date="2019" name="Int. J. Syst. Evol. Microbiol.">
        <title>The Global Catalogue of Microorganisms (GCM) 10K type strain sequencing project: providing services to taxonomists for standard genome sequencing and annotation.</title>
        <authorList>
            <consortium name="The Broad Institute Genomics Platform"/>
            <consortium name="The Broad Institute Genome Sequencing Center for Infectious Disease"/>
            <person name="Wu L."/>
            <person name="Ma J."/>
        </authorList>
    </citation>
    <scope>NUCLEOTIDE SEQUENCE [LARGE SCALE GENOMIC DNA]</scope>
    <source>
        <strain evidence="8">NBRC 106310</strain>
    </source>
</reference>
<dbReference type="Gene3D" id="1.10.443.10">
    <property type="entry name" value="Intergrase catalytic core"/>
    <property type="match status" value="1"/>
</dbReference>
<dbReference type="RefSeq" id="WP_286301931.1">
    <property type="nucleotide sequence ID" value="NZ_AP027728.1"/>
</dbReference>
<evidence type="ECO:0000256" key="2">
    <source>
        <dbReference type="ARBA" id="ARBA00023125"/>
    </source>
</evidence>
<dbReference type="EMBL" id="AP027728">
    <property type="protein sequence ID" value="BDZ38077.1"/>
    <property type="molecule type" value="Genomic_DNA"/>
</dbReference>
<dbReference type="InterPro" id="IPR010998">
    <property type="entry name" value="Integrase_recombinase_N"/>
</dbReference>
<evidence type="ECO:0000259" key="5">
    <source>
        <dbReference type="PROSITE" id="PS51898"/>
    </source>
</evidence>
<dbReference type="InterPro" id="IPR011010">
    <property type="entry name" value="DNA_brk_join_enz"/>
</dbReference>
<keyword evidence="2 4" id="KW-0238">DNA-binding</keyword>
<evidence type="ECO:0000313" key="7">
    <source>
        <dbReference type="EMBL" id="BDZ38077.1"/>
    </source>
</evidence>
<evidence type="ECO:0000256" key="1">
    <source>
        <dbReference type="ARBA" id="ARBA00008857"/>
    </source>
</evidence>
<evidence type="ECO:0000256" key="3">
    <source>
        <dbReference type="ARBA" id="ARBA00023172"/>
    </source>
</evidence>
<sequence>MNNIQLIDQYKIWLLASDRSDATVRLRLRDIRKLAEQHELTTITEDELTEILAAHRHHAPETRKSLTGSWRLFFTWAHRRGHRPDNPTTQLQKIRIPAPSPRVAPDDDIRQALTRATPQQRALILLARGGWMRLSEIASLHTNNRHGQELHIIGKGRKPRIIAMNAEVATALDTLEHEQGPGYYFPRRIQRGNLPHLHPVSVNKIITRVTGWNPHSLRHAGATAAWKQTHDLRAIQAMLGHASLVTTQRYVHITGDDLATVAAASRLSLTPA</sequence>
<dbReference type="PROSITE" id="PS51900">
    <property type="entry name" value="CB"/>
    <property type="match status" value="1"/>
</dbReference>
<comment type="similarity">
    <text evidence="1">Belongs to the 'phage' integrase family.</text>
</comment>
<dbReference type="InterPro" id="IPR013762">
    <property type="entry name" value="Integrase-like_cat_sf"/>
</dbReference>
<feature type="domain" description="Tyr recombinase" evidence="5">
    <location>
        <begin position="99"/>
        <end position="263"/>
    </location>
</feature>
<gene>
    <name evidence="7" type="ORF">GCM10025863_06910</name>
</gene>
<dbReference type="PROSITE" id="PS51898">
    <property type="entry name" value="TYR_RECOMBINASE"/>
    <property type="match status" value="1"/>
</dbReference>
<dbReference type="Proteomes" id="UP001321543">
    <property type="component" value="Chromosome"/>
</dbReference>
<organism evidence="7 8">
    <name type="scientific">Microbacterium suwonense</name>
    <dbReference type="NCBI Taxonomy" id="683047"/>
    <lineage>
        <taxon>Bacteria</taxon>
        <taxon>Bacillati</taxon>
        <taxon>Actinomycetota</taxon>
        <taxon>Actinomycetes</taxon>
        <taxon>Micrococcales</taxon>
        <taxon>Microbacteriaceae</taxon>
        <taxon>Microbacterium</taxon>
    </lineage>
</organism>
<dbReference type="InterPro" id="IPR002104">
    <property type="entry name" value="Integrase_catalytic"/>
</dbReference>
<dbReference type="InterPro" id="IPR044068">
    <property type="entry name" value="CB"/>
</dbReference>
<keyword evidence="8" id="KW-1185">Reference proteome</keyword>
<dbReference type="InterPro" id="IPR050090">
    <property type="entry name" value="Tyrosine_recombinase_XerCD"/>
</dbReference>
<dbReference type="PANTHER" id="PTHR30349:SF64">
    <property type="entry name" value="PROPHAGE INTEGRASE INTD-RELATED"/>
    <property type="match status" value="1"/>
</dbReference>
<dbReference type="SUPFAM" id="SSF56349">
    <property type="entry name" value="DNA breaking-rejoining enzymes"/>
    <property type="match status" value="1"/>
</dbReference>
<accession>A0ABM8FQX8</accession>
<feature type="domain" description="Core-binding (CB)" evidence="6">
    <location>
        <begin position="1"/>
        <end position="78"/>
    </location>
</feature>
<dbReference type="Gene3D" id="1.10.150.130">
    <property type="match status" value="1"/>
</dbReference>
<dbReference type="PANTHER" id="PTHR30349">
    <property type="entry name" value="PHAGE INTEGRASE-RELATED"/>
    <property type="match status" value="1"/>
</dbReference>
<keyword evidence="3" id="KW-0233">DNA recombination</keyword>
<evidence type="ECO:0000256" key="4">
    <source>
        <dbReference type="PROSITE-ProRule" id="PRU01248"/>
    </source>
</evidence>
<evidence type="ECO:0000313" key="8">
    <source>
        <dbReference type="Proteomes" id="UP001321543"/>
    </source>
</evidence>
<protein>
    <submittedName>
        <fullName evidence="7">Integrase</fullName>
    </submittedName>
</protein>
<proteinExistence type="inferred from homology"/>
<name>A0ABM8FQX8_9MICO</name>
<dbReference type="Pfam" id="PF00589">
    <property type="entry name" value="Phage_integrase"/>
    <property type="match status" value="1"/>
</dbReference>
<evidence type="ECO:0000259" key="6">
    <source>
        <dbReference type="PROSITE" id="PS51900"/>
    </source>
</evidence>